<keyword evidence="3" id="KW-0862">Zinc</keyword>
<dbReference type="SMART" id="SM00249">
    <property type="entry name" value="PHD"/>
    <property type="match status" value="3"/>
</dbReference>
<evidence type="ECO:0000256" key="3">
    <source>
        <dbReference type="ARBA" id="ARBA00022833"/>
    </source>
</evidence>
<keyword evidence="7" id="KW-1185">Reference proteome</keyword>
<feature type="domain" description="Zinc finger PHD-type" evidence="5">
    <location>
        <begin position="212"/>
        <end position="260"/>
    </location>
</feature>
<dbReference type="InterPro" id="IPR001965">
    <property type="entry name" value="Znf_PHD"/>
</dbReference>
<organism evidence="6 7">
    <name type="scientific">Halteria grandinella</name>
    <dbReference type="NCBI Taxonomy" id="5974"/>
    <lineage>
        <taxon>Eukaryota</taxon>
        <taxon>Sar</taxon>
        <taxon>Alveolata</taxon>
        <taxon>Ciliophora</taxon>
        <taxon>Intramacronucleata</taxon>
        <taxon>Spirotrichea</taxon>
        <taxon>Stichotrichia</taxon>
        <taxon>Sporadotrichida</taxon>
        <taxon>Halteriidae</taxon>
        <taxon>Halteria</taxon>
    </lineage>
</organism>
<protein>
    <recommendedName>
        <fullName evidence="5">Zinc finger PHD-type domain-containing protein</fullName>
    </recommendedName>
</protein>
<keyword evidence="1" id="KW-0479">Metal-binding</keyword>
<dbReference type="AlphaFoldDB" id="A0A8J8P0Z7"/>
<dbReference type="EMBL" id="RRYP01001834">
    <property type="protein sequence ID" value="TNV85441.1"/>
    <property type="molecule type" value="Genomic_DNA"/>
</dbReference>
<feature type="region of interest" description="Disordered" evidence="4">
    <location>
        <begin position="415"/>
        <end position="478"/>
    </location>
</feature>
<feature type="domain" description="Zinc finger PHD-type" evidence="5">
    <location>
        <begin position="337"/>
        <end position="383"/>
    </location>
</feature>
<accession>A0A8J8P0Z7</accession>
<sequence length="610" mass="69573">MTWCHATCQQWHMEITLEQYQSTEQKRKRFRSWKFNDEKLLGACAKCGKDADAIPLTQCLFKGCQELFHLDCLEGLTLLSFSKESLDKKGVVCAKHGITADAWKVINEQHQFRLVHNSDKAIVNEPLIESENEEKSVAFSETQDDSISSCSKISVEKPATTIKVLDAVLLPSIQKPKIVQQKSSEVSLLGQSVMIPTASPITTRANIKNAKQCKICEKPMLVEELFTCQSCHSSLHLPCYQSYLLKAFTPSLQNCCVMCIQTSRQDIDPATVACVLCTQPYGEEAMITVSSDYGQWCHLQCATVLSKMGFVSLERVTIDRVPQYTVVWVDNITPQKACSLCLKGEGLTIPCADDSCPKSFHYRCAFTHKYRIDPSKIRCPEQTFQIEKQRHSQPTSVFQIKNSPQALAMKAKMLAEERPKANKQPRPYRVQKEPNRYRQQEQQRTCQKQPKRQKGETFQVKQPRKAIHSKLQTDEKSDKLADKCLGKRREREEHELDEEGVMDWHQYSEYFKPLGKEDLQMLLSLKQQASSEGITADDENGAVIEKDLQSRLNSYVETLKGKNEETKGIQSFDFKGLIALEQVRGKNIKLVICFIRPLKEEKEAFQAHQL</sequence>
<comment type="caution">
    <text evidence="6">The sequence shown here is derived from an EMBL/GenBank/DDBJ whole genome shotgun (WGS) entry which is preliminary data.</text>
</comment>
<evidence type="ECO:0000313" key="6">
    <source>
        <dbReference type="EMBL" id="TNV85441.1"/>
    </source>
</evidence>
<dbReference type="Pfam" id="PF13832">
    <property type="entry name" value="zf-HC5HC2H_2"/>
    <property type="match status" value="1"/>
</dbReference>
<feature type="domain" description="Zinc finger PHD-type" evidence="5">
    <location>
        <begin position="43"/>
        <end position="97"/>
    </location>
</feature>
<dbReference type="Gene3D" id="3.30.40.10">
    <property type="entry name" value="Zinc/RING finger domain, C3HC4 (zinc finger)"/>
    <property type="match status" value="2"/>
</dbReference>
<dbReference type="InterPro" id="IPR013083">
    <property type="entry name" value="Znf_RING/FYVE/PHD"/>
</dbReference>
<evidence type="ECO:0000259" key="5">
    <source>
        <dbReference type="SMART" id="SM00249"/>
    </source>
</evidence>
<name>A0A8J8P0Z7_HALGN</name>
<feature type="compositionally biased region" description="Basic and acidic residues" evidence="4">
    <location>
        <begin position="430"/>
        <end position="441"/>
    </location>
</feature>
<dbReference type="GO" id="GO:0008270">
    <property type="term" value="F:zinc ion binding"/>
    <property type="evidence" value="ECO:0007669"/>
    <property type="project" value="UniProtKB-KW"/>
</dbReference>
<evidence type="ECO:0000256" key="4">
    <source>
        <dbReference type="SAM" id="MobiDB-lite"/>
    </source>
</evidence>
<keyword evidence="2" id="KW-0863">Zinc-finger</keyword>
<dbReference type="Proteomes" id="UP000785679">
    <property type="component" value="Unassembled WGS sequence"/>
</dbReference>
<gene>
    <name evidence="6" type="ORF">FGO68_gene5219</name>
</gene>
<reference evidence="6" key="1">
    <citation type="submission" date="2019-06" db="EMBL/GenBank/DDBJ databases">
        <authorList>
            <person name="Zheng W."/>
        </authorList>
    </citation>
    <scope>NUCLEOTIDE SEQUENCE</scope>
    <source>
        <strain evidence="6">QDHG01</strain>
    </source>
</reference>
<evidence type="ECO:0000256" key="1">
    <source>
        <dbReference type="ARBA" id="ARBA00022723"/>
    </source>
</evidence>
<evidence type="ECO:0000313" key="7">
    <source>
        <dbReference type="Proteomes" id="UP000785679"/>
    </source>
</evidence>
<proteinExistence type="predicted"/>
<evidence type="ECO:0000256" key="2">
    <source>
        <dbReference type="ARBA" id="ARBA00022771"/>
    </source>
</evidence>